<accession>A0A1M6WCT7</accession>
<dbReference type="InterPro" id="IPR037518">
    <property type="entry name" value="MPN"/>
</dbReference>
<dbReference type="InterPro" id="IPR020891">
    <property type="entry name" value="UPF0758_CS"/>
</dbReference>
<protein>
    <submittedName>
        <fullName evidence="8">DNA replication and repair protein RadC</fullName>
    </submittedName>
</protein>
<dbReference type="STRING" id="156994.SAMN04488028_11148"/>
<evidence type="ECO:0000256" key="1">
    <source>
        <dbReference type="ARBA" id="ARBA00022670"/>
    </source>
</evidence>
<dbReference type="InterPro" id="IPR001405">
    <property type="entry name" value="UPF0758"/>
</dbReference>
<evidence type="ECO:0000256" key="3">
    <source>
        <dbReference type="ARBA" id="ARBA00022801"/>
    </source>
</evidence>
<evidence type="ECO:0000259" key="7">
    <source>
        <dbReference type="PROSITE" id="PS50249"/>
    </source>
</evidence>
<dbReference type="PROSITE" id="PS50249">
    <property type="entry name" value="MPN"/>
    <property type="match status" value="1"/>
</dbReference>
<dbReference type="Proteomes" id="UP000184474">
    <property type="component" value="Unassembled WGS sequence"/>
</dbReference>
<evidence type="ECO:0000256" key="2">
    <source>
        <dbReference type="ARBA" id="ARBA00022723"/>
    </source>
</evidence>
<name>A0A1M6WCT7_REIAG</name>
<evidence type="ECO:0000313" key="8">
    <source>
        <dbReference type="EMBL" id="SHK91504.1"/>
    </source>
</evidence>
<evidence type="ECO:0000256" key="6">
    <source>
        <dbReference type="RuleBase" id="RU003797"/>
    </source>
</evidence>
<comment type="similarity">
    <text evidence="6">Belongs to the UPF0758 family.</text>
</comment>
<dbReference type="PANTHER" id="PTHR30471:SF3">
    <property type="entry name" value="UPF0758 PROTEIN YEES-RELATED"/>
    <property type="match status" value="1"/>
</dbReference>
<dbReference type="AlphaFoldDB" id="A0A1M6WCT7"/>
<reference evidence="9" key="1">
    <citation type="submission" date="2016-11" db="EMBL/GenBank/DDBJ databases">
        <authorList>
            <person name="Varghese N."/>
            <person name="Submissions S."/>
        </authorList>
    </citation>
    <scope>NUCLEOTIDE SEQUENCE [LARGE SCALE GENOMIC DNA]</scope>
    <source>
        <strain evidence="9">DSM 26134</strain>
    </source>
</reference>
<dbReference type="GO" id="GO:0008237">
    <property type="term" value="F:metallopeptidase activity"/>
    <property type="evidence" value="ECO:0007669"/>
    <property type="project" value="UniProtKB-KW"/>
</dbReference>
<dbReference type="PROSITE" id="PS01302">
    <property type="entry name" value="UPF0758"/>
    <property type="match status" value="1"/>
</dbReference>
<dbReference type="Pfam" id="PF04002">
    <property type="entry name" value="RadC"/>
    <property type="match status" value="1"/>
</dbReference>
<proteinExistence type="inferred from homology"/>
<keyword evidence="2" id="KW-0479">Metal-binding</keyword>
<organism evidence="8 9">
    <name type="scientific">Reichenbachiella agariperforans</name>
    <dbReference type="NCBI Taxonomy" id="156994"/>
    <lineage>
        <taxon>Bacteria</taxon>
        <taxon>Pseudomonadati</taxon>
        <taxon>Bacteroidota</taxon>
        <taxon>Cytophagia</taxon>
        <taxon>Cytophagales</taxon>
        <taxon>Reichenbachiellaceae</taxon>
        <taxon>Reichenbachiella</taxon>
    </lineage>
</organism>
<dbReference type="Gene3D" id="3.40.140.10">
    <property type="entry name" value="Cytidine Deaminase, domain 2"/>
    <property type="match status" value="1"/>
</dbReference>
<evidence type="ECO:0000256" key="4">
    <source>
        <dbReference type="ARBA" id="ARBA00022833"/>
    </source>
</evidence>
<dbReference type="InterPro" id="IPR046778">
    <property type="entry name" value="UPF0758_N"/>
</dbReference>
<dbReference type="NCBIfam" id="TIGR00608">
    <property type="entry name" value="radc"/>
    <property type="match status" value="1"/>
</dbReference>
<dbReference type="GO" id="GO:0046872">
    <property type="term" value="F:metal ion binding"/>
    <property type="evidence" value="ECO:0007669"/>
    <property type="project" value="UniProtKB-KW"/>
</dbReference>
<sequence length="231" mass="25947">MEYPTKLTIKKWAEEDRPREKLILKGRAALSDAELIAILIGSGTRNSSAVELAQHILSSVNHNLNQLAKLSLNELKKFNGIGEAKAISIISSLELGRRRKEAAPEKRAKITCSEDLFLLMKPHMLDLMHEEFWVIYLNRANKVIKQERISTGGVTGTVVDSKIIFKHALEELACSIILVHNHPSGNLNPSEEDIKLTKKIQTAGHALEIPVLDHMIFTDHDYFSFSDKAMM</sequence>
<keyword evidence="5" id="KW-0482">Metalloprotease</keyword>
<gene>
    <name evidence="8" type="ORF">SAMN04488028_11148</name>
</gene>
<dbReference type="GO" id="GO:0006508">
    <property type="term" value="P:proteolysis"/>
    <property type="evidence" value="ECO:0007669"/>
    <property type="project" value="UniProtKB-KW"/>
</dbReference>
<evidence type="ECO:0000313" key="9">
    <source>
        <dbReference type="Proteomes" id="UP000184474"/>
    </source>
</evidence>
<dbReference type="Pfam" id="PF20582">
    <property type="entry name" value="UPF0758_N"/>
    <property type="match status" value="1"/>
</dbReference>
<dbReference type="CDD" id="cd08071">
    <property type="entry name" value="MPN_DUF2466"/>
    <property type="match status" value="1"/>
</dbReference>
<dbReference type="RefSeq" id="WP_073125414.1">
    <property type="nucleotide sequence ID" value="NZ_FRAA01000011.1"/>
</dbReference>
<keyword evidence="4" id="KW-0862">Zinc</keyword>
<keyword evidence="9" id="KW-1185">Reference proteome</keyword>
<keyword evidence="1" id="KW-0645">Protease</keyword>
<dbReference type="EMBL" id="FRAA01000011">
    <property type="protein sequence ID" value="SHK91504.1"/>
    <property type="molecule type" value="Genomic_DNA"/>
</dbReference>
<dbReference type="PANTHER" id="PTHR30471">
    <property type="entry name" value="DNA REPAIR PROTEIN RADC"/>
    <property type="match status" value="1"/>
</dbReference>
<feature type="domain" description="MPN" evidence="7">
    <location>
        <begin position="109"/>
        <end position="231"/>
    </location>
</feature>
<dbReference type="InterPro" id="IPR025657">
    <property type="entry name" value="RadC_JAB"/>
</dbReference>
<keyword evidence="3" id="KW-0378">Hydrolase</keyword>
<evidence type="ECO:0000256" key="5">
    <source>
        <dbReference type="ARBA" id="ARBA00023049"/>
    </source>
</evidence>
<dbReference type="NCBIfam" id="NF000642">
    <property type="entry name" value="PRK00024.1"/>
    <property type="match status" value="1"/>
</dbReference>